<dbReference type="Pfam" id="PF00908">
    <property type="entry name" value="dTDP_sugar_isom"/>
    <property type="match status" value="1"/>
</dbReference>
<sequence length="86" mass="9328">MLSETADFFYKCDDFYNPENEVSIRWDDPVIGINWGIKKPSLSAKDAAAPLLADIQNLPLYGRILVTGTRGQVGGALMPAGKGDRG</sequence>
<evidence type="ECO:0000256" key="6">
    <source>
        <dbReference type="ARBA" id="ARBA00031424"/>
    </source>
</evidence>
<dbReference type="GO" id="GO:0005829">
    <property type="term" value="C:cytosol"/>
    <property type="evidence" value="ECO:0007669"/>
    <property type="project" value="TreeGrafter"/>
</dbReference>
<dbReference type="PANTHER" id="PTHR21047">
    <property type="entry name" value="DTDP-6-DEOXY-D-GLUCOSE-3,5 EPIMERASE"/>
    <property type="match status" value="1"/>
</dbReference>
<evidence type="ECO:0000256" key="8">
    <source>
        <dbReference type="PIRSR" id="PIRSR600888-3"/>
    </source>
</evidence>
<evidence type="ECO:0000256" key="7">
    <source>
        <dbReference type="ARBA" id="ARBA00033311"/>
    </source>
</evidence>
<evidence type="ECO:0000256" key="1">
    <source>
        <dbReference type="ARBA" id="ARBA00001298"/>
    </source>
</evidence>
<dbReference type="EMBL" id="AP014685">
    <property type="protein sequence ID" value="BAR56026.1"/>
    <property type="molecule type" value="Genomic_DNA"/>
</dbReference>
<protein>
    <recommendedName>
        <fullName evidence="4">dTDP-4-dehydrorhamnose 3,5-epimerase</fullName>
        <ecNumber evidence="3">5.1.3.13</ecNumber>
    </recommendedName>
    <alternativeName>
        <fullName evidence="6">Thymidine diphospho-4-keto-rhamnose 3,5-epimerase</fullName>
    </alternativeName>
    <alternativeName>
        <fullName evidence="5">dTDP-4-keto-6-deoxyglucose 3,5-epimerase</fullName>
    </alternativeName>
    <alternativeName>
        <fullName evidence="7">dTDP-6-deoxy-D-xylo-4-hexulose 3,5-epimerase</fullName>
    </alternativeName>
</protein>
<dbReference type="GO" id="GO:0019305">
    <property type="term" value="P:dTDP-rhamnose biosynthetic process"/>
    <property type="evidence" value="ECO:0007669"/>
    <property type="project" value="TreeGrafter"/>
</dbReference>
<evidence type="ECO:0000256" key="4">
    <source>
        <dbReference type="ARBA" id="ARBA00019595"/>
    </source>
</evidence>
<dbReference type="GO" id="GO:0008830">
    <property type="term" value="F:dTDP-4-dehydrorhamnose 3,5-epimerase activity"/>
    <property type="evidence" value="ECO:0007669"/>
    <property type="project" value="UniProtKB-EC"/>
</dbReference>
<comment type="function">
    <text evidence="2">Catalyzes the epimerization of the C3' and C5'positions of dTDP-6-deoxy-D-xylo-4-hexulose, forming dTDP-6-deoxy-L-lyxo-4-hexulose.</text>
</comment>
<gene>
    <name evidence="9" type="ORF">NK6_2845</name>
</gene>
<reference evidence="9 10" key="1">
    <citation type="submission" date="2014-11" db="EMBL/GenBank/DDBJ databases">
        <title>Symbiosis island explosion on the genome of extra-slow-growing strains of soybean bradyrhizobia with massive insertion sequences.</title>
        <authorList>
            <person name="Iida T."/>
            <person name="Minamisawa K."/>
        </authorList>
    </citation>
    <scope>NUCLEOTIDE SEQUENCE [LARGE SCALE GENOMIC DNA]</scope>
    <source>
        <strain evidence="9 10">NK6</strain>
    </source>
</reference>
<dbReference type="SUPFAM" id="SSF51182">
    <property type="entry name" value="RmlC-like cupins"/>
    <property type="match status" value="1"/>
</dbReference>
<evidence type="ECO:0000313" key="10">
    <source>
        <dbReference type="Proteomes" id="UP000063308"/>
    </source>
</evidence>
<dbReference type="GO" id="GO:0000271">
    <property type="term" value="P:polysaccharide biosynthetic process"/>
    <property type="evidence" value="ECO:0007669"/>
    <property type="project" value="TreeGrafter"/>
</dbReference>
<dbReference type="InterPro" id="IPR014710">
    <property type="entry name" value="RmlC-like_jellyroll"/>
</dbReference>
<accession>A0A0E4BNK6</accession>
<dbReference type="InterPro" id="IPR011051">
    <property type="entry name" value="RmlC_Cupin_sf"/>
</dbReference>
<dbReference type="Proteomes" id="UP000063308">
    <property type="component" value="Chromosome"/>
</dbReference>
<organism evidence="9 10">
    <name type="scientific">Bradyrhizobium diazoefficiens</name>
    <dbReference type="NCBI Taxonomy" id="1355477"/>
    <lineage>
        <taxon>Bacteria</taxon>
        <taxon>Pseudomonadati</taxon>
        <taxon>Pseudomonadota</taxon>
        <taxon>Alphaproteobacteria</taxon>
        <taxon>Hyphomicrobiales</taxon>
        <taxon>Nitrobacteraceae</taxon>
        <taxon>Bradyrhizobium</taxon>
    </lineage>
</organism>
<dbReference type="EC" id="5.1.3.13" evidence="3"/>
<name>A0A0E4BNK6_9BRAD</name>
<proteinExistence type="predicted"/>
<evidence type="ECO:0000256" key="2">
    <source>
        <dbReference type="ARBA" id="ARBA00001997"/>
    </source>
</evidence>
<evidence type="ECO:0000256" key="3">
    <source>
        <dbReference type="ARBA" id="ARBA00012098"/>
    </source>
</evidence>
<comment type="catalytic activity">
    <reaction evidence="1">
        <text>dTDP-4-dehydro-6-deoxy-alpha-D-glucose = dTDP-4-dehydro-beta-L-rhamnose</text>
        <dbReference type="Rhea" id="RHEA:16969"/>
        <dbReference type="ChEBI" id="CHEBI:57649"/>
        <dbReference type="ChEBI" id="CHEBI:62830"/>
        <dbReference type="EC" id="5.1.3.13"/>
    </reaction>
</comment>
<dbReference type="PANTHER" id="PTHR21047:SF2">
    <property type="entry name" value="THYMIDINE DIPHOSPHO-4-KETO-RHAMNOSE 3,5-EPIMERASE"/>
    <property type="match status" value="1"/>
</dbReference>
<dbReference type="Gene3D" id="2.60.120.10">
    <property type="entry name" value="Jelly Rolls"/>
    <property type="match status" value="1"/>
</dbReference>
<feature type="site" description="Participates in a stacking interaction with the thymidine ring of dTDP-4-oxo-6-deoxyglucose" evidence="8">
    <location>
        <position position="16"/>
    </location>
</feature>
<evidence type="ECO:0000313" key="9">
    <source>
        <dbReference type="EMBL" id="BAR56026.1"/>
    </source>
</evidence>
<dbReference type="InterPro" id="IPR000888">
    <property type="entry name" value="RmlC-like"/>
</dbReference>
<dbReference type="AlphaFoldDB" id="A0A0E4BNK6"/>
<evidence type="ECO:0000256" key="5">
    <source>
        <dbReference type="ARBA" id="ARBA00029758"/>
    </source>
</evidence>